<dbReference type="InterPro" id="IPR003672">
    <property type="entry name" value="CobN/Mg_chltase"/>
</dbReference>
<dbReference type="PANTHER" id="PTHR44119:SF4">
    <property type="entry name" value="AEROBIC COBALTOCHELATASE SUBUNIT COBN"/>
    <property type="match status" value="1"/>
</dbReference>
<dbReference type="AlphaFoldDB" id="A0A831PMZ8"/>
<dbReference type="EMBL" id="DSBY01000251">
    <property type="protein sequence ID" value="HDS63692.1"/>
    <property type="molecule type" value="Genomic_DNA"/>
</dbReference>
<evidence type="ECO:0000256" key="1">
    <source>
        <dbReference type="SAM" id="Phobius"/>
    </source>
</evidence>
<keyword evidence="1" id="KW-0812">Transmembrane</keyword>
<proteinExistence type="predicted"/>
<evidence type="ECO:0000259" key="2">
    <source>
        <dbReference type="Pfam" id="PF02514"/>
    </source>
</evidence>
<reference evidence="3" key="1">
    <citation type="journal article" date="2020" name="mSystems">
        <title>Genome- and Community-Level Interaction Insights into Carbon Utilization and Element Cycling Functions of Hydrothermarchaeota in Hydrothermal Sediment.</title>
        <authorList>
            <person name="Zhou Z."/>
            <person name="Liu Y."/>
            <person name="Xu W."/>
            <person name="Pan J."/>
            <person name="Luo Z.H."/>
            <person name="Li M."/>
        </authorList>
    </citation>
    <scope>NUCLEOTIDE SEQUENCE</scope>
    <source>
        <strain evidence="3">SpSt-1183</strain>
    </source>
</reference>
<gene>
    <name evidence="3" type="ORF">ENN52_06160</name>
</gene>
<feature type="non-terminal residue" evidence="3">
    <location>
        <position position="1"/>
    </location>
</feature>
<accession>A0A831PMZ8</accession>
<evidence type="ECO:0000313" key="3">
    <source>
        <dbReference type="EMBL" id="HDS63692.1"/>
    </source>
</evidence>
<feature type="domain" description="CobN/magnesium chelatase" evidence="2">
    <location>
        <begin position="1"/>
        <end position="576"/>
    </location>
</feature>
<dbReference type="PANTHER" id="PTHR44119">
    <property type="entry name" value="MAGNESIUM-CHELATASE SUBUNIT CHLH, CHLOROPLASTIC"/>
    <property type="match status" value="1"/>
</dbReference>
<dbReference type="Pfam" id="PF02514">
    <property type="entry name" value="CobN-Mg_chel"/>
    <property type="match status" value="1"/>
</dbReference>
<protein>
    <submittedName>
        <fullName evidence="3">Cobaltochelatase subunit CobN</fullName>
    </submittedName>
</protein>
<keyword evidence="1" id="KW-0472">Membrane</keyword>
<sequence length="726" mass="78799">DLEDAIANYRTVVDEAVKAEYKSQILVAIVDLSLEEPLEADASSLAGDDAAFEAFLPDLESYLDALKTSFMPYGSHTLGEVPEGEPLAAMIKGMIDPDYSDHVAAAGGDDESGRAILRLLVNGTTPGDAQTEVLGTTTADLSGDLALGLDYLDRINGCTVEIPRILDALEAKYIPPGPNGDPIRSPDALPTGRNLHTFDDREVPTKAAWNVGTRLGDDLIARYIEDHGEYPGKISFLLWSIETSRHQGTMESEIFWMLGVRPVWDKSNRVKDVELIPSSELGRPRIDVLVVCSGSYRDMYASKLELIDKAVRLAAEADDGAMPNYVKINTEDTYQSLIAAGYDEETARTLALARIFCPPPGSYSPGIEHAIGASETWDNASAIANYYIDRMGYVYSGGIWGEQYADVFRANLEDVSACVFSRTSNVYGCLEHPMVAAYFGGLNLAIREVTGESVDMYINNLRSAQDQKLESLSEFLSRDLYSRYLNPTWIEGMMGHGYDGSRYLLSLVENVWIWDVTMPNLISDGMWDRIYETYVLDSNNLGLAEFFGEQNPYALQSIEARLLDAARKGYWNADAAALQHLAAEFQRSVEMNGVTCCHHTCGNLDLSNYIQGVMNAMNADSSGDGPESVPASSVNAPAAAVTAEEDGLSGEQTAANATVSGGYGQNAQMPASPQIALPDAGVSGHVMQEVHQESGESGTTSTPLVPILVVAIVIGAVFAGIRWKRF</sequence>
<dbReference type="Proteomes" id="UP000885648">
    <property type="component" value="Unassembled WGS sequence"/>
</dbReference>
<organism evidence="3">
    <name type="scientific">Methanofollis liminatans</name>
    <dbReference type="NCBI Taxonomy" id="2201"/>
    <lineage>
        <taxon>Archaea</taxon>
        <taxon>Methanobacteriati</taxon>
        <taxon>Methanobacteriota</taxon>
        <taxon>Stenosarchaea group</taxon>
        <taxon>Methanomicrobia</taxon>
        <taxon>Methanomicrobiales</taxon>
        <taxon>Methanomicrobiaceae</taxon>
        <taxon>Methanofollis</taxon>
    </lineage>
</organism>
<comment type="caution">
    <text evidence="3">The sequence shown here is derived from an EMBL/GenBank/DDBJ whole genome shotgun (WGS) entry which is preliminary data.</text>
</comment>
<keyword evidence="1" id="KW-1133">Transmembrane helix</keyword>
<name>A0A831PMZ8_9EURY</name>
<feature type="transmembrane region" description="Helical" evidence="1">
    <location>
        <begin position="704"/>
        <end position="723"/>
    </location>
</feature>